<evidence type="ECO:0000256" key="1">
    <source>
        <dbReference type="SAM" id="Phobius"/>
    </source>
</evidence>
<name>A0A5K1VQ49_ENTHI</name>
<comment type="caution">
    <text evidence="2">The sequence shown here is derived from an EMBL/GenBank/DDBJ whole genome shotgun (WGS) entry which is preliminary data.</text>
</comment>
<dbReference type="VEuPathDB" id="AmoebaDB:EHI7A_021740"/>
<dbReference type="AlphaFoldDB" id="A0A5K1VQ49"/>
<keyword evidence="1" id="KW-1133">Transmembrane helix</keyword>
<reference evidence="2 3" key="1">
    <citation type="submission" date="2016-05" db="EMBL/GenBank/DDBJ databases">
        <title>First whole genome sequencing of Entamoeba histolytica HM1:IMSS-clone-6.</title>
        <authorList>
            <person name="Mukherjee Avik.K."/>
            <person name="Izumyama S."/>
            <person name="Nakada-Tsukui K."/>
            <person name="Nozaki T."/>
        </authorList>
    </citation>
    <scope>NUCLEOTIDE SEQUENCE [LARGE SCALE GENOMIC DNA]</scope>
    <source>
        <strain evidence="2 3">HM1:IMSS clone 6</strain>
    </source>
</reference>
<dbReference type="Proteomes" id="UP000078387">
    <property type="component" value="Unassembled WGS sequence"/>
</dbReference>
<dbReference type="VEuPathDB" id="AmoebaDB:KM1_051640"/>
<dbReference type="VEuPathDB" id="AmoebaDB:EHI8A_032020"/>
<proteinExistence type="predicted"/>
<accession>A0A5K1VQ49</accession>
<dbReference type="VEuPathDB" id="AmoebaDB:EHI_019130"/>
<dbReference type="EMBL" id="BDEQ01000001">
    <property type="protein sequence ID" value="GAT97807.1"/>
    <property type="molecule type" value="Genomic_DNA"/>
</dbReference>
<keyword evidence="1" id="KW-0472">Membrane</keyword>
<dbReference type="VEuPathDB" id="AmoebaDB:EHI5A_022220"/>
<organism evidence="2 3">
    <name type="scientific">Entamoeba histolytica</name>
    <dbReference type="NCBI Taxonomy" id="5759"/>
    <lineage>
        <taxon>Eukaryota</taxon>
        <taxon>Amoebozoa</taxon>
        <taxon>Evosea</taxon>
        <taxon>Archamoebae</taxon>
        <taxon>Mastigamoebida</taxon>
        <taxon>Entamoebidae</taxon>
        <taxon>Entamoeba</taxon>
    </lineage>
</organism>
<protein>
    <submittedName>
        <fullName evidence="2">Uncharacterized protein</fullName>
    </submittedName>
</protein>
<feature type="transmembrane region" description="Helical" evidence="1">
    <location>
        <begin position="21"/>
        <end position="45"/>
    </location>
</feature>
<sequence>MNWERIVQIPEKYKKRYQKSYLLIIVTGISLITFTTFIIISFPLINLNKLKHKEYLYLSSEQIETHKVNNFIVQKNNWKDNVIDVATFNYEGKCKNFFQFKSNNKRDLLVYSFGFFTKRIYMKQRTDALKTLSITRQAIPHAKIVALLLWPSPTPLLYDDMKKYNVEVVDMSDIPFGHFVVTRYIAFTRYIKRHQSDYDRVIFSDTRDVVIFNDIFATFGVNDLIWTTECPFATNSTSNELSLDFCCSPANNHNHFQWLESFFGDEVTRESVINKQISLNGGFGMGGMKKMIIAMNSFVKRMRWFPSFFFGYDQALMNVLYYSKEFGVEMKLEGCTQRSCFYGKHILKLKNKSVIYSDTGCSPIVVHKLTLTNSDYHMT</sequence>
<dbReference type="OMA" id="FTKGIYM"/>
<evidence type="ECO:0000313" key="2">
    <source>
        <dbReference type="EMBL" id="GAT97807.1"/>
    </source>
</evidence>
<keyword evidence="1" id="KW-0812">Transmembrane</keyword>
<gene>
    <name evidence="2" type="ORF">CL6EHI_019130</name>
</gene>
<evidence type="ECO:0000313" key="3">
    <source>
        <dbReference type="Proteomes" id="UP000078387"/>
    </source>
</evidence>